<evidence type="ECO:0000313" key="3">
    <source>
        <dbReference type="EMBL" id="EQB14796.1"/>
    </source>
</evidence>
<gene>
    <name evidence="3" type="ORF">L284_12650</name>
</gene>
<feature type="chain" id="PRO_5004576372" description="YkuD domain-containing protein" evidence="2">
    <location>
        <begin position="22"/>
        <end position="236"/>
    </location>
</feature>
<sequence length="236" mass="24781">MITVPLALAGLALLAAAPAGAAESASAPASSQAATESVTVKEAAGGGAQAERSDEASRVVRWVASSHDNRSLPYVVIDKKAARAYLFNGQGKALGDAPVLIGVQPGDDATPGIGAKSLSEIGPAERTTPAGRFLAKFGKAAGNQKVLWVDYATSVALHTIPVGNKEKRRERMLSKTIADNRITFGCINVPKVFYNKGVVPLFQKKGGYVYILPDIKSIEEVFPRLRVQPFLDAAAP</sequence>
<feature type="region of interest" description="Disordered" evidence="1">
    <location>
        <begin position="28"/>
        <end position="52"/>
    </location>
</feature>
<dbReference type="AlphaFoldDB" id="T0HEM1"/>
<protein>
    <recommendedName>
        <fullName evidence="5">YkuD domain-containing protein</fullName>
    </recommendedName>
</protein>
<evidence type="ECO:0000256" key="1">
    <source>
        <dbReference type="SAM" id="MobiDB-lite"/>
    </source>
</evidence>
<dbReference type="eggNOG" id="COG1376">
    <property type="taxonomic scope" value="Bacteria"/>
</dbReference>
<dbReference type="PATRIC" id="fig|1096930.3.peg.2529"/>
<organism evidence="3 4">
    <name type="scientific">Novosphingobium lindaniclasticum LE124</name>
    <dbReference type="NCBI Taxonomy" id="1096930"/>
    <lineage>
        <taxon>Bacteria</taxon>
        <taxon>Pseudomonadati</taxon>
        <taxon>Pseudomonadota</taxon>
        <taxon>Alphaproteobacteria</taxon>
        <taxon>Sphingomonadales</taxon>
        <taxon>Sphingomonadaceae</taxon>
        <taxon>Novosphingobium</taxon>
    </lineage>
</organism>
<feature type="compositionally biased region" description="Low complexity" evidence="1">
    <location>
        <begin position="28"/>
        <end position="37"/>
    </location>
</feature>
<accession>T0HEM1</accession>
<reference evidence="3 4" key="1">
    <citation type="journal article" date="2013" name="Genome Announc.">
        <title>Genome Sequence of Novosphingobium lindaniclasticum LE124T, Isolated from a Hexachlorocyclohexane Dumpsite.</title>
        <authorList>
            <person name="Saxena A."/>
            <person name="Nayyar N."/>
            <person name="Sangwan N."/>
            <person name="Kumari R."/>
            <person name="Khurana J.P."/>
            <person name="Lal R."/>
        </authorList>
    </citation>
    <scope>NUCLEOTIDE SEQUENCE [LARGE SCALE GENOMIC DNA]</scope>
    <source>
        <strain evidence="3 4">LE124</strain>
    </source>
</reference>
<name>T0HEM1_9SPHN</name>
<feature type="signal peptide" evidence="2">
    <location>
        <begin position="1"/>
        <end position="21"/>
    </location>
</feature>
<dbReference type="EMBL" id="ATHL01000079">
    <property type="protein sequence ID" value="EQB14796.1"/>
    <property type="molecule type" value="Genomic_DNA"/>
</dbReference>
<dbReference type="Proteomes" id="UP000015527">
    <property type="component" value="Unassembled WGS sequence"/>
</dbReference>
<evidence type="ECO:0000313" key="4">
    <source>
        <dbReference type="Proteomes" id="UP000015527"/>
    </source>
</evidence>
<evidence type="ECO:0008006" key="5">
    <source>
        <dbReference type="Google" id="ProtNLM"/>
    </source>
</evidence>
<comment type="caution">
    <text evidence="3">The sequence shown here is derived from an EMBL/GenBank/DDBJ whole genome shotgun (WGS) entry which is preliminary data.</text>
</comment>
<dbReference type="RefSeq" id="WP_021234372.1">
    <property type="nucleotide sequence ID" value="NZ_ATHL01000079.1"/>
</dbReference>
<keyword evidence="4" id="KW-1185">Reference proteome</keyword>
<evidence type="ECO:0000256" key="2">
    <source>
        <dbReference type="SAM" id="SignalP"/>
    </source>
</evidence>
<dbReference type="OrthoDB" id="7202732at2"/>
<proteinExistence type="predicted"/>
<keyword evidence="2" id="KW-0732">Signal</keyword>